<evidence type="ECO:0000313" key="1">
    <source>
        <dbReference type="EMBL" id="GIY53856.1"/>
    </source>
</evidence>
<organism evidence="1 2">
    <name type="scientific">Caerostris extrusa</name>
    <name type="common">Bark spider</name>
    <name type="synonym">Caerostris bankana</name>
    <dbReference type="NCBI Taxonomy" id="172846"/>
    <lineage>
        <taxon>Eukaryota</taxon>
        <taxon>Metazoa</taxon>
        <taxon>Ecdysozoa</taxon>
        <taxon>Arthropoda</taxon>
        <taxon>Chelicerata</taxon>
        <taxon>Arachnida</taxon>
        <taxon>Araneae</taxon>
        <taxon>Araneomorphae</taxon>
        <taxon>Entelegynae</taxon>
        <taxon>Araneoidea</taxon>
        <taxon>Araneidae</taxon>
        <taxon>Caerostris</taxon>
    </lineage>
</organism>
<gene>
    <name evidence="1" type="ORF">CEXT_472201</name>
</gene>
<name>A0AAV4U7W5_CAEEX</name>
<dbReference type="Proteomes" id="UP001054945">
    <property type="component" value="Unassembled WGS sequence"/>
</dbReference>
<sequence length="152" mass="17729">MDSWGFKRKVVFHDKIPESITKSVLSWKEGSDCLEDIEFQFALLSEMGELKEFVLENTAFRDWEVTFEQLLSTKLEIDLMERERSRGWIPGDLKEKVDFHNKILESITKSVLSRKEGSDCLEGYRDSIALLSEMGELKVFVLENSMLFLHET</sequence>
<accession>A0AAV4U7W5</accession>
<dbReference type="EMBL" id="BPLR01012417">
    <property type="protein sequence ID" value="GIY53856.1"/>
    <property type="molecule type" value="Genomic_DNA"/>
</dbReference>
<reference evidence="1 2" key="1">
    <citation type="submission" date="2021-06" db="EMBL/GenBank/DDBJ databases">
        <title>Caerostris extrusa draft genome.</title>
        <authorList>
            <person name="Kono N."/>
            <person name="Arakawa K."/>
        </authorList>
    </citation>
    <scope>NUCLEOTIDE SEQUENCE [LARGE SCALE GENOMIC DNA]</scope>
</reference>
<proteinExistence type="predicted"/>
<protein>
    <submittedName>
        <fullName evidence="1">Uncharacterized protein</fullName>
    </submittedName>
</protein>
<comment type="caution">
    <text evidence="1">The sequence shown here is derived from an EMBL/GenBank/DDBJ whole genome shotgun (WGS) entry which is preliminary data.</text>
</comment>
<dbReference type="AlphaFoldDB" id="A0AAV4U7W5"/>
<evidence type="ECO:0000313" key="2">
    <source>
        <dbReference type="Proteomes" id="UP001054945"/>
    </source>
</evidence>
<keyword evidence="2" id="KW-1185">Reference proteome</keyword>